<organism evidence="1 2">
    <name type="scientific">Nyssa sinensis</name>
    <dbReference type="NCBI Taxonomy" id="561372"/>
    <lineage>
        <taxon>Eukaryota</taxon>
        <taxon>Viridiplantae</taxon>
        <taxon>Streptophyta</taxon>
        <taxon>Embryophyta</taxon>
        <taxon>Tracheophyta</taxon>
        <taxon>Spermatophyta</taxon>
        <taxon>Magnoliopsida</taxon>
        <taxon>eudicotyledons</taxon>
        <taxon>Gunneridae</taxon>
        <taxon>Pentapetalae</taxon>
        <taxon>asterids</taxon>
        <taxon>Cornales</taxon>
        <taxon>Nyssaceae</taxon>
        <taxon>Nyssa</taxon>
    </lineage>
</organism>
<dbReference type="EMBL" id="CM018039">
    <property type="protein sequence ID" value="KAA8537237.1"/>
    <property type="molecule type" value="Genomic_DNA"/>
</dbReference>
<reference evidence="1 2" key="1">
    <citation type="submission" date="2019-09" db="EMBL/GenBank/DDBJ databases">
        <title>A chromosome-level genome assembly of the Chinese tupelo Nyssa sinensis.</title>
        <authorList>
            <person name="Yang X."/>
            <person name="Kang M."/>
            <person name="Yang Y."/>
            <person name="Xiong H."/>
            <person name="Wang M."/>
            <person name="Zhang Z."/>
            <person name="Wang Z."/>
            <person name="Wu H."/>
            <person name="Ma T."/>
            <person name="Liu J."/>
            <person name="Xi Z."/>
        </authorList>
    </citation>
    <scope>NUCLEOTIDE SEQUENCE [LARGE SCALE GENOMIC DNA]</scope>
    <source>
        <strain evidence="1">J267</strain>
        <tissue evidence="1">Leaf</tissue>
    </source>
</reference>
<proteinExistence type="predicted"/>
<dbReference type="Proteomes" id="UP000325577">
    <property type="component" value="Linkage Group LG16"/>
</dbReference>
<accession>A0A5J5B664</accession>
<gene>
    <name evidence="1" type="ORF">F0562_029707</name>
</gene>
<evidence type="ECO:0000313" key="1">
    <source>
        <dbReference type="EMBL" id="KAA8537237.1"/>
    </source>
</evidence>
<evidence type="ECO:0000313" key="2">
    <source>
        <dbReference type="Proteomes" id="UP000325577"/>
    </source>
</evidence>
<protein>
    <submittedName>
        <fullName evidence="1">Uncharacterized protein</fullName>
    </submittedName>
</protein>
<keyword evidence="2" id="KW-1185">Reference proteome</keyword>
<dbReference type="AlphaFoldDB" id="A0A5J5B664"/>
<sequence length="66" mass="7278">METVLHVLARKPLALVNEGQLGIKGRFISSSERALVVLEIVAEKAEKHQQKHEELEILCFVAGVGN</sequence>
<name>A0A5J5B664_9ASTE</name>